<gene>
    <name evidence="1" type="ORF">M7I_7002</name>
</gene>
<dbReference type="EMBL" id="AGUE01000200">
    <property type="protein sequence ID" value="EHK97272.1"/>
    <property type="molecule type" value="Genomic_DNA"/>
</dbReference>
<sequence length="44" mass="5068">MSRTQKDILLHKPLEYGKEKCCEKNNLPGFTASIASCWRQEIAE</sequence>
<evidence type="ECO:0000313" key="1">
    <source>
        <dbReference type="EMBL" id="EHK97272.1"/>
    </source>
</evidence>
<protein>
    <submittedName>
        <fullName evidence="1">Uncharacterized protein</fullName>
    </submittedName>
</protein>
<reference evidence="1 2" key="1">
    <citation type="journal article" date="2012" name="Eukaryot. Cell">
        <title>Genome sequence of the fungus Glarea lozoyensis: the first genome sequence of a species from the Helotiaceae family.</title>
        <authorList>
            <person name="Youssar L."/>
            <person name="Gruening B.A."/>
            <person name="Erxleben A."/>
            <person name="Guenther S."/>
            <person name="Huettel W."/>
        </authorList>
    </citation>
    <scope>NUCLEOTIDE SEQUENCE [LARGE SCALE GENOMIC DNA]</scope>
    <source>
        <strain evidence="2">ATCC 74030 / MF5533</strain>
    </source>
</reference>
<proteinExistence type="predicted"/>
<keyword evidence="2" id="KW-1185">Reference proteome</keyword>
<name>H0EW26_GLAL7</name>
<dbReference type="HOGENOM" id="CLU_3224702_0_0_1"/>
<dbReference type="Proteomes" id="UP000005446">
    <property type="component" value="Unassembled WGS sequence"/>
</dbReference>
<comment type="caution">
    <text evidence="1">The sequence shown here is derived from an EMBL/GenBank/DDBJ whole genome shotgun (WGS) entry which is preliminary data.</text>
</comment>
<evidence type="ECO:0000313" key="2">
    <source>
        <dbReference type="Proteomes" id="UP000005446"/>
    </source>
</evidence>
<dbReference type="AlphaFoldDB" id="H0EW26"/>
<organism evidence="1 2">
    <name type="scientific">Glarea lozoyensis (strain ATCC 74030 / MF5533)</name>
    <dbReference type="NCBI Taxonomy" id="1104152"/>
    <lineage>
        <taxon>Eukaryota</taxon>
        <taxon>Fungi</taxon>
        <taxon>Dikarya</taxon>
        <taxon>Ascomycota</taxon>
        <taxon>Pezizomycotina</taxon>
        <taxon>Leotiomycetes</taxon>
        <taxon>Helotiales</taxon>
        <taxon>Helotiaceae</taxon>
        <taxon>Glarea</taxon>
    </lineage>
</organism>
<dbReference type="InParanoid" id="H0EW26"/>
<accession>H0EW26</accession>